<dbReference type="RefSeq" id="WP_181170509.1">
    <property type="nucleotide sequence ID" value="NZ_JAIVKS010000002.1"/>
</dbReference>
<gene>
    <name evidence="2" type="ORF">O0Q50_13595</name>
</gene>
<evidence type="ECO:0000313" key="3">
    <source>
        <dbReference type="Proteomes" id="UP001269400"/>
    </source>
</evidence>
<proteinExistence type="predicted"/>
<evidence type="ECO:0000256" key="1">
    <source>
        <dbReference type="SAM" id="Phobius"/>
    </source>
</evidence>
<name>A0AAX6N8E4_PRIAR</name>
<keyword evidence="1" id="KW-0472">Membrane</keyword>
<reference evidence="2" key="1">
    <citation type="journal article" date="2022" name="J Environ Chem Eng">
        <title>Biodegradation of petroleum oil using a constructed nonpathogenic and heavy metal-tolerant bacterial consortium isolated from marine sponges.</title>
        <authorList>
            <person name="Dechsakulwatana C."/>
            <person name="Rungsihiranrut A."/>
            <person name="Muangchinda C."/>
            <person name="Ningthoujam R."/>
            <person name="Klankeo P."/>
            <person name="Pinyakong O."/>
        </authorList>
    </citation>
    <scope>NUCLEOTIDE SEQUENCE</scope>
    <source>
        <strain evidence="2">TL01-2</strain>
    </source>
</reference>
<sequence>MENPTRSDFFIGMVNVGFIYILAHSLFKKANKIGDFKPNDKKIGVVCQRVVEIDSFFGMCKKNRDKKTDRMLQTKLASFLHKK</sequence>
<dbReference type="Proteomes" id="UP001269400">
    <property type="component" value="Unassembled WGS sequence"/>
</dbReference>
<dbReference type="AlphaFoldDB" id="A0AAX6N8E4"/>
<dbReference type="EMBL" id="JAPTGD010000001">
    <property type="protein sequence ID" value="MDU9692203.1"/>
    <property type="molecule type" value="Genomic_DNA"/>
</dbReference>
<organism evidence="2 3">
    <name type="scientific">Priestia aryabhattai</name>
    <name type="common">Bacillus aryabhattai</name>
    <dbReference type="NCBI Taxonomy" id="412384"/>
    <lineage>
        <taxon>Bacteria</taxon>
        <taxon>Bacillati</taxon>
        <taxon>Bacillota</taxon>
        <taxon>Bacilli</taxon>
        <taxon>Bacillales</taxon>
        <taxon>Bacillaceae</taxon>
        <taxon>Priestia</taxon>
    </lineage>
</organism>
<comment type="caution">
    <text evidence="2">The sequence shown here is derived from an EMBL/GenBank/DDBJ whole genome shotgun (WGS) entry which is preliminary data.</text>
</comment>
<protein>
    <submittedName>
        <fullName evidence="2">Uncharacterized protein</fullName>
    </submittedName>
</protein>
<keyword evidence="1" id="KW-0812">Transmembrane</keyword>
<evidence type="ECO:0000313" key="2">
    <source>
        <dbReference type="EMBL" id="MDU9692203.1"/>
    </source>
</evidence>
<keyword evidence="1" id="KW-1133">Transmembrane helix</keyword>
<reference evidence="2" key="2">
    <citation type="submission" date="2022-12" db="EMBL/GenBank/DDBJ databases">
        <authorList>
            <person name="Dechsakulwatana C."/>
            <person name="Rungsihiranrut A."/>
            <person name="Muangchinda C."/>
            <person name="Ningthoujam R."/>
            <person name="Klankeo P."/>
            <person name="Pinyakong O."/>
        </authorList>
    </citation>
    <scope>NUCLEOTIDE SEQUENCE</scope>
    <source>
        <strain evidence="2">TL01-2</strain>
    </source>
</reference>
<feature type="transmembrane region" description="Helical" evidence="1">
    <location>
        <begin position="6"/>
        <end position="27"/>
    </location>
</feature>
<accession>A0AAX6N8E4</accession>